<protein>
    <recommendedName>
        <fullName evidence="2 9">DNA polymerase III subunit delta</fullName>
        <ecNumber evidence="1 9">2.7.7.7</ecNumber>
    </recommendedName>
</protein>
<dbReference type="NCBIfam" id="TIGR01128">
    <property type="entry name" value="holA"/>
    <property type="match status" value="1"/>
</dbReference>
<dbReference type="Proteomes" id="UP000838100">
    <property type="component" value="Unassembled WGS sequence"/>
</dbReference>
<evidence type="ECO:0000256" key="2">
    <source>
        <dbReference type="ARBA" id="ARBA00017703"/>
    </source>
</evidence>
<evidence type="ECO:0000259" key="10">
    <source>
        <dbReference type="Pfam" id="PF06144"/>
    </source>
</evidence>
<feature type="domain" description="DNA polymerase III subunit delta C-terminal" evidence="11">
    <location>
        <begin position="214"/>
        <end position="333"/>
    </location>
</feature>
<dbReference type="PANTHER" id="PTHR34388">
    <property type="entry name" value="DNA POLYMERASE III SUBUNIT DELTA"/>
    <property type="match status" value="1"/>
</dbReference>
<evidence type="ECO:0000256" key="6">
    <source>
        <dbReference type="ARBA" id="ARBA00022932"/>
    </source>
</evidence>
<reference evidence="12" key="1">
    <citation type="submission" date="2021-12" db="EMBL/GenBank/DDBJ databases">
        <authorList>
            <person name="Rodrigo-Torres L."/>
            <person name="Arahal R. D."/>
            <person name="Lucena T."/>
        </authorList>
    </citation>
    <scope>NUCLEOTIDE SEQUENCE</scope>
    <source>
        <strain evidence="12">CECT 8267</strain>
    </source>
</reference>
<dbReference type="Gene3D" id="1.20.272.10">
    <property type="match status" value="1"/>
</dbReference>
<comment type="caution">
    <text evidence="12">The sequence shown here is derived from an EMBL/GenBank/DDBJ whole genome shotgun (WGS) entry which is preliminary data.</text>
</comment>
<dbReference type="Gene3D" id="3.40.50.300">
    <property type="entry name" value="P-loop containing nucleotide triphosphate hydrolases"/>
    <property type="match status" value="1"/>
</dbReference>
<evidence type="ECO:0000256" key="7">
    <source>
        <dbReference type="ARBA" id="ARBA00034754"/>
    </source>
</evidence>
<gene>
    <name evidence="12" type="primary">holA</name>
    <name evidence="12" type="ORF">SIN8267_01747</name>
</gene>
<dbReference type="InterPro" id="IPR027417">
    <property type="entry name" value="P-loop_NTPase"/>
</dbReference>
<proteinExistence type="inferred from homology"/>
<dbReference type="GO" id="GO:0003887">
    <property type="term" value="F:DNA-directed DNA polymerase activity"/>
    <property type="evidence" value="ECO:0007669"/>
    <property type="project" value="UniProtKB-EC"/>
</dbReference>
<dbReference type="EMBL" id="CAKLPX010000001">
    <property type="protein sequence ID" value="CAH0991638.1"/>
    <property type="molecule type" value="Genomic_DNA"/>
</dbReference>
<feature type="domain" description="DNA polymerase III delta N-terminal" evidence="10">
    <location>
        <begin position="20"/>
        <end position="123"/>
    </location>
</feature>
<dbReference type="SUPFAM" id="SSF52540">
    <property type="entry name" value="P-loop containing nucleoside triphosphate hydrolases"/>
    <property type="match status" value="1"/>
</dbReference>
<keyword evidence="3 12" id="KW-0808">Transferase</keyword>
<dbReference type="EC" id="2.7.7.7" evidence="1 9"/>
<dbReference type="InterPro" id="IPR010372">
    <property type="entry name" value="DNA_pol3_delta_N"/>
</dbReference>
<evidence type="ECO:0000256" key="8">
    <source>
        <dbReference type="ARBA" id="ARBA00049244"/>
    </source>
</evidence>
<dbReference type="PANTHER" id="PTHR34388:SF1">
    <property type="entry name" value="DNA POLYMERASE III SUBUNIT DELTA"/>
    <property type="match status" value="1"/>
</dbReference>
<dbReference type="Pfam" id="PF14840">
    <property type="entry name" value="DNA_pol3_delt_C"/>
    <property type="match status" value="1"/>
</dbReference>
<comment type="catalytic activity">
    <reaction evidence="8">
        <text>DNA(n) + a 2'-deoxyribonucleoside 5'-triphosphate = DNA(n+1) + diphosphate</text>
        <dbReference type="Rhea" id="RHEA:22508"/>
        <dbReference type="Rhea" id="RHEA-COMP:17339"/>
        <dbReference type="Rhea" id="RHEA-COMP:17340"/>
        <dbReference type="ChEBI" id="CHEBI:33019"/>
        <dbReference type="ChEBI" id="CHEBI:61560"/>
        <dbReference type="ChEBI" id="CHEBI:173112"/>
        <dbReference type="EC" id="2.7.7.7"/>
    </reaction>
</comment>
<dbReference type="CDD" id="cd18138">
    <property type="entry name" value="HLD_clamp_pol_III_delta"/>
    <property type="match status" value="1"/>
</dbReference>
<dbReference type="Pfam" id="PF06144">
    <property type="entry name" value="DNA_pol3_delta"/>
    <property type="match status" value="1"/>
</dbReference>
<evidence type="ECO:0000313" key="13">
    <source>
        <dbReference type="Proteomes" id="UP000838100"/>
    </source>
</evidence>
<dbReference type="SUPFAM" id="SSF48019">
    <property type="entry name" value="post-AAA+ oligomerization domain-like"/>
    <property type="match status" value="1"/>
</dbReference>
<name>A0ABM9AFA8_9GAMM</name>
<sequence>MKLSPNQFDQHAKSGLLPIYWCCGDESLLVQEAGEALRRVAASQGFDERELHHVDSSFSWAETLTSANSLSLFASRKIIEIRLKAGKLDEQAGKALASYLDNPNPDTIILLISAKLDSNASRSKGYKLVDKVGGIVTLWPIEGYQLVKWIEQRLNAAKLKADQEACQLLADRVEGNLLAAVQEIEKLKLLVDGDTVTAKTVMQVVADSSRYTVFNLSDRMLTGNPGEALKVLNGLRGEGAEVILILWALTREVRILVQLASSTNINASFKQLRIFDRRQPIYRKALSRMSKRQGLGALDHCRRIDNMAKGAEKGNVWDELSLLVLTVCGHSLAIQQP</sequence>
<keyword evidence="6" id="KW-0239">DNA-directed DNA polymerase</keyword>
<dbReference type="Gene3D" id="1.10.8.60">
    <property type="match status" value="1"/>
</dbReference>
<evidence type="ECO:0000256" key="9">
    <source>
        <dbReference type="NCBIfam" id="TIGR01128"/>
    </source>
</evidence>
<keyword evidence="4 12" id="KW-0548">Nucleotidyltransferase</keyword>
<evidence type="ECO:0000256" key="4">
    <source>
        <dbReference type="ARBA" id="ARBA00022695"/>
    </source>
</evidence>
<evidence type="ECO:0000256" key="5">
    <source>
        <dbReference type="ARBA" id="ARBA00022705"/>
    </source>
</evidence>
<keyword evidence="13" id="KW-1185">Reference proteome</keyword>
<accession>A0ABM9AFA8</accession>
<dbReference type="InterPro" id="IPR005790">
    <property type="entry name" value="DNA_polIII_delta"/>
</dbReference>
<evidence type="ECO:0000256" key="3">
    <source>
        <dbReference type="ARBA" id="ARBA00022679"/>
    </source>
</evidence>
<comment type="similarity">
    <text evidence="7">Belongs to the DNA polymerase HolA subunit family.</text>
</comment>
<evidence type="ECO:0000259" key="11">
    <source>
        <dbReference type="Pfam" id="PF14840"/>
    </source>
</evidence>
<dbReference type="RefSeq" id="WP_237444283.1">
    <property type="nucleotide sequence ID" value="NZ_CAKLPX010000001.1"/>
</dbReference>
<keyword evidence="5" id="KW-0235">DNA replication</keyword>
<dbReference type="InterPro" id="IPR008921">
    <property type="entry name" value="DNA_pol3_clamp-load_cplx_C"/>
</dbReference>
<organism evidence="12 13">
    <name type="scientific">Sinobacterium norvegicum</name>
    <dbReference type="NCBI Taxonomy" id="1641715"/>
    <lineage>
        <taxon>Bacteria</taxon>
        <taxon>Pseudomonadati</taxon>
        <taxon>Pseudomonadota</taxon>
        <taxon>Gammaproteobacteria</taxon>
        <taxon>Cellvibrionales</taxon>
        <taxon>Spongiibacteraceae</taxon>
        <taxon>Sinobacterium</taxon>
    </lineage>
</organism>
<evidence type="ECO:0000256" key="1">
    <source>
        <dbReference type="ARBA" id="ARBA00012417"/>
    </source>
</evidence>
<evidence type="ECO:0000313" key="12">
    <source>
        <dbReference type="EMBL" id="CAH0991638.1"/>
    </source>
</evidence>
<dbReference type="InterPro" id="IPR032780">
    <property type="entry name" value="DNA_pol3_delt_C"/>
</dbReference>